<dbReference type="InterPro" id="IPR024079">
    <property type="entry name" value="MetalloPept_cat_dom_sf"/>
</dbReference>
<dbReference type="Pfam" id="PF07998">
    <property type="entry name" value="Peptidase_M54"/>
    <property type="match status" value="1"/>
</dbReference>
<keyword evidence="6" id="KW-0482">Metalloprotease</keyword>
<comment type="caution">
    <text evidence="7">The sequence shown here is derived from an EMBL/GenBank/DDBJ whole genome shotgun (WGS) entry which is preliminary data.</text>
</comment>
<evidence type="ECO:0000256" key="1">
    <source>
        <dbReference type="ARBA" id="ARBA00001947"/>
    </source>
</evidence>
<name>A0ABY0GV69_9PEZI</name>
<keyword evidence="5" id="KW-0862">Zinc</keyword>
<evidence type="ECO:0000313" key="7">
    <source>
        <dbReference type="EMBL" id="RYO77671.1"/>
    </source>
</evidence>
<dbReference type="InterPro" id="IPR012962">
    <property type="entry name" value="Pept_M54_archaemetzincn"/>
</dbReference>
<keyword evidence="3" id="KW-0479">Metal-binding</keyword>
<evidence type="ECO:0000256" key="2">
    <source>
        <dbReference type="ARBA" id="ARBA00022670"/>
    </source>
</evidence>
<comment type="cofactor">
    <cofactor evidence="1">
        <name>Zn(2+)</name>
        <dbReference type="ChEBI" id="CHEBI:29105"/>
    </cofactor>
</comment>
<dbReference type="PANTHER" id="PTHR15910">
    <property type="entry name" value="ARCHAEMETZINCIN"/>
    <property type="match status" value="1"/>
</dbReference>
<organism evidence="7 8">
    <name type="scientific">Monosporascus cannonballus</name>
    <dbReference type="NCBI Taxonomy" id="155416"/>
    <lineage>
        <taxon>Eukaryota</taxon>
        <taxon>Fungi</taxon>
        <taxon>Dikarya</taxon>
        <taxon>Ascomycota</taxon>
        <taxon>Pezizomycotina</taxon>
        <taxon>Sordariomycetes</taxon>
        <taxon>Xylariomycetidae</taxon>
        <taxon>Xylariales</taxon>
        <taxon>Xylariales incertae sedis</taxon>
        <taxon>Monosporascus</taxon>
    </lineage>
</organism>
<reference evidence="7 8" key="1">
    <citation type="submission" date="2018-06" db="EMBL/GenBank/DDBJ databases">
        <title>Complete Genomes of Monosporascus.</title>
        <authorList>
            <person name="Robinson A.J."/>
            <person name="Natvig D.O."/>
        </authorList>
    </citation>
    <scope>NUCLEOTIDE SEQUENCE [LARGE SCALE GENOMIC DNA]</scope>
    <source>
        <strain evidence="7 8">CBS 609.92</strain>
    </source>
</reference>
<evidence type="ECO:0000256" key="5">
    <source>
        <dbReference type="ARBA" id="ARBA00022833"/>
    </source>
</evidence>
<dbReference type="CDD" id="cd11375">
    <property type="entry name" value="Peptidase_M54"/>
    <property type="match status" value="1"/>
</dbReference>
<keyword evidence="8" id="KW-1185">Reference proteome</keyword>
<sequence>MAFEKVYLLNDDFSIWSLSPGHGASTLYNAPVTWRQELQWQHVALRGKDDLATSVVNGQLNLGDILDAAIEMLPGDAYSLLLLVDHDIYEEGDDDFCCGRAYGGSRVAVVSSSRYNPALDVKVDIEYSHMWPASHCKSYINGLCAVDRPKEQSGDSSTTRLSPLRAAIDAAKDTIVPTPQEGLRALWFSRLARTASHELGHCLGMEHCVYYACNMQSTAGMVEDVRQPPYLCPICLSKLSYAVACELRSHDDMGMRLYTEERYVAIVAFCEGWKGNGLFVGYGAWARAQLALLRQE</sequence>
<dbReference type="SUPFAM" id="SSF55486">
    <property type="entry name" value="Metalloproteases ('zincins'), catalytic domain"/>
    <property type="match status" value="1"/>
</dbReference>
<dbReference type="PANTHER" id="PTHR15910:SF1">
    <property type="entry name" value="ARCHAEMETZINCIN-2"/>
    <property type="match status" value="1"/>
</dbReference>
<proteinExistence type="predicted"/>
<keyword evidence="4" id="KW-0378">Hydrolase</keyword>
<evidence type="ECO:0000313" key="8">
    <source>
        <dbReference type="Proteomes" id="UP000294003"/>
    </source>
</evidence>
<protein>
    <recommendedName>
        <fullName evidence="9">Archaemetzincin-2</fullName>
    </recommendedName>
</protein>
<evidence type="ECO:0000256" key="6">
    <source>
        <dbReference type="ARBA" id="ARBA00023049"/>
    </source>
</evidence>
<accession>A0ABY0GV69</accession>
<keyword evidence="2" id="KW-0645">Protease</keyword>
<evidence type="ECO:0000256" key="3">
    <source>
        <dbReference type="ARBA" id="ARBA00022723"/>
    </source>
</evidence>
<dbReference type="EMBL" id="QJNS01000441">
    <property type="protein sequence ID" value="RYO77671.1"/>
    <property type="molecule type" value="Genomic_DNA"/>
</dbReference>
<evidence type="ECO:0000256" key="4">
    <source>
        <dbReference type="ARBA" id="ARBA00022801"/>
    </source>
</evidence>
<dbReference type="Proteomes" id="UP000294003">
    <property type="component" value="Unassembled WGS sequence"/>
</dbReference>
<dbReference type="Gene3D" id="3.40.390.10">
    <property type="entry name" value="Collagenase (Catalytic Domain)"/>
    <property type="match status" value="1"/>
</dbReference>
<evidence type="ECO:0008006" key="9">
    <source>
        <dbReference type="Google" id="ProtNLM"/>
    </source>
</evidence>
<gene>
    <name evidence="7" type="ORF">DL762_009112</name>
</gene>